<evidence type="ECO:0000313" key="1">
    <source>
        <dbReference type="EMBL" id="MEZ7515304.1"/>
    </source>
</evidence>
<comment type="caution">
    <text evidence="1">The sequence shown here is derived from an EMBL/GenBank/DDBJ whole genome shotgun (WGS) entry which is preliminary data.</text>
</comment>
<accession>A0ABV4KCE4</accession>
<sequence>MKNKVDKNWIITTCVANQNELIDNFKKREAEINEAAFTKNASASQTEDRSAGKYELLKAIGDELAFAQKELTFLETIDRNLQNDSVELGAVVVTDKLTFFIAISSDKMEKDGATIVGISTRAPIYEKMRELKKGDSFQFNETSYEIEDIY</sequence>
<organism evidence="1 2">
    <name type="scientific">Flavobacterium frigidarium</name>
    <dbReference type="NCBI Taxonomy" id="99286"/>
    <lineage>
        <taxon>Bacteria</taxon>
        <taxon>Pseudomonadati</taxon>
        <taxon>Bacteroidota</taxon>
        <taxon>Flavobacteriia</taxon>
        <taxon>Flavobacteriales</taxon>
        <taxon>Flavobacteriaceae</taxon>
        <taxon>Flavobacterium</taxon>
    </lineage>
</organism>
<name>A0ABV4KCE4_9FLAO</name>
<dbReference type="EMBL" id="JASMRN010000006">
    <property type="protein sequence ID" value="MEZ7515304.1"/>
    <property type="molecule type" value="Genomic_DNA"/>
</dbReference>
<proteinExistence type="predicted"/>
<evidence type="ECO:0008006" key="3">
    <source>
        <dbReference type="Google" id="ProtNLM"/>
    </source>
</evidence>
<dbReference type="Proteomes" id="UP001568894">
    <property type="component" value="Unassembled WGS sequence"/>
</dbReference>
<protein>
    <recommendedName>
        <fullName evidence="3">Transcription elongation factor, GreA/GreB, C-term</fullName>
    </recommendedName>
</protein>
<keyword evidence="2" id="KW-1185">Reference proteome</keyword>
<gene>
    <name evidence="1" type="ORF">QO192_08420</name>
</gene>
<evidence type="ECO:0000313" key="2">
    <source>
        <dbReference type="Proteomes" id="UP001568894"/>
    </source>
</evidence>
<dbReference type="RefSeq" id="WP_371569685.1">
    <property type="nucleotide sequence ID" value="NZ_JASMRN010000006.1"/>
</dbReference>
<reference evidence="1 2" key="1">
    <citation type="submission" date="2023-05" db="EMBL/GenBank/DDBJ databases">
        <title>Adaptations of aquatic viruses from atmosphere-close ecosystems of the Central Arctic Ocean.</title>
        <authorList>
            <person name="Rahlff J."/>
            <person name="Holmfeldt K."/>
        </authorList>
    </citation>
    <scope>NUCLEOTIDE SEQUENCE [LARGE SCALE GENOMIC DNA]</scope>
    <source>
        <strain evidence="1 2">Arc14</strain>
    </source>
</reference>